<comment type="cofactor">
    <cofactor evidence="3">
        <name>FAD</name>
        <dbReference type="ChEBI" id="CHEBI:57692"/>
    </cofactor>
</comment>
<feature type="active site" description="Proton donor" evidence="2">
    <location>
        <position position="549"/>
    </location>
</feature>
<dbReference type="Gene3D" id="3.30.560.10">
    <property type="entry name" value="Glucose Oxidase, domain 3"/>
    <property type="match status" value="1"/>
</dbReference>
<dbReference type="AlphaFoldDB" id="A0AA38M5P8"/>
<dbReference type="Gene3D" id="3.50.50.60">
    <property type="entry name" value="FAD/NAD(P)-binding domain"/>
    <property type="match status" value="1"/>
</dbReference>
<dbReference type="PANTHER" id="PTHR11552:SF158">
    <property type="entry name" value="GH23626P-RELATED"/>
    <property type="match status" value="1"/>
</dbReference>
<dbReference type="InterPro" id="IPR036188">
    <property type="entry name" value="FAD/NAD-bd_sf"/>
</dbReference>
<evidence type="ECO:0000256" key="1">
    <source>
        <dbReference type="ARBA" id="ARBA00010790"/>
    </source>
</evidence>
<sequence>MKVSLLILLNLVCIYSQDNENDINYYTTLITQATQKAWTYQWPKNANQHKSRGKPEKYGTFDFIVVGGGAGGSVVASRLSEVTNWTVLVLEAGNVGNNLTDIPAMLPLLQLTDFNWAFNSTPQTTACQGMYNKVCPYPRGKGLGGSTLINALIYARGHQTDYDQWANLVANQRWNYTNVLNYFKKSERFIPTVPHEPHFHGTEGPLTVKNLPLTPQLSSFLEANEELGFDTVDYNANKLGASPEQVCTSNGRRWDNAKAFLAPVRHRRNLEILTESYVTKVRFDVTKRVATGVEFSHKGKNYFVESKKEVILCGGVFGTAQILMLSGVGPKRHLEKLGIKVLADLEVGSTLRDHPAFWGLLIGTNVTAPVVPLRETVQEFLKGVGPLTVPGGTQGIGMYESSYSRGTGVPDIELLFLPSISPSPLSRRCFGLSDQSFEDLNREQNKGQAFRIYVIDLHSQSVGTVRLKSKNPYDYPLIHSNFLSDGENRDIKTLYEGIQLVLKLLETKVFKAMNATLKGCPLRACRGFDYLSESYWFCALRQLTSNMFHPLGTCPMGKNPKKGVVDSELRVFGFRNLRIADASVFPLTFAGHPNAPVVMIGEQLGDLVKETYR</sequence>
<dbReference type="InterPro" id="IPR007867">
    <property type="entry name" value="GMC_OxRtase_C"/>
</dbReference>
<keyword evidence="4" id="KW-0285">Flavoprotein</keyword>
<reference evidence="7" key="1">
    <citation type="journal article" date="2023" name="G3 (Bethesda)">
        <title>Whole genome assemblies of Zophobas morio and Tenebrio molitor.</title>
        <authorList>
            <person name="Kaur S."/>
            <person name="Stinson S.A."/>
            <person name="diCenzo G.C."/>
        </authorList>
    </citation>
    <scope>NUCLEOTIDE SEQUENCE</scope>
    <source>
        <strain evidence="7">QUZm001</strain>
    </source>
</reference>
<dbReference type="SUPFAM" id="SSF54373">
    <property type="entry name" value="FAD-linked reductases, C-terminal domain"/>
    <property type="match status" value="1"/>
</dbReference>
<feature type="domain" description="Glucose-methanol-choline oxidoreductase N-terminal" evidence="6">
    <location>
        <begin position="140"/>
        <end position="163"/>
    </location>
</feature>
<feature type="signal peptide" evidence="5">
    <location>
        <begin position="1"/>
        <end position="16"/>
    </location>
</feature>
<evidence type="ECO:0000259" key="6">
    <source>
        <dbReference type="PROSITE" id="PS00623"/>
    </source>
</evidence>
<dbReference type="EMBL" id="JALNTZ010000007">
    <property type="protein sequence ID" value="KAJ3644466.1"/>
    <property type="molecule type" value="Genomic_DNA"/>
</dbReference>
<evidence type="ECO:0000256" key="4">
    <source>
        <dbReference type="RuleBase" id="RU003968"/>
    </source>
</evidence>
<dbReference type="SUPFAM" id="SSF51905">
    <property type="entry name" value="FAD/NAD(P)-binding domain"/>
    <property type="match status" value="1"/>
</dbReference>
<protein>
    <recommendedName>
        <fullName evidence="6">Glucose-methanol-choline oxidoreductase N-terminal domain-containing protein</fullName>
    </recommendedName>
</protein>
<evidence type="ECO:0000313" key="8">
    <source>
        <dbReference type="Proteomes" id="UP001168821"/>
    </source>
</evidence>
<evidence type="ECO:0000256" key="5">
    <source>
        <dbReference type="SAM" id="SignalP"/>
    </source>
</evidence>
<evidence type="ECO:0000313" key="7">
    <source>
        <dbReference type="EMBL" id="KAJ3644466.1"/>
    </source>
</evidence>
<name>A0AA38M5P8_9CUCU</name>
<proteinExistence type="inferred from homology"/>
<evidence type="ECO:0000256" key="2">
    <source>
        <dbReference type="PIRSR" id="PIRSR000137-1"/>
    </source>
</evidence>
<evidence type="ECO:0000256" key="3">
    <source>
        <dbReference type="PIRSR" id="PIRSR000137-2"/>
    </source>
</evidence>
<dbReference type="Pfam" id="PF05199">
    <property type="entry name" value="GMC_oxred_C"/>
    <property type="match status" value="1"/>
</dbReference>
<dbReference type="InterPro" id="IPR000172">
    <property type="entry name" value="GMC_OxRdtase_N"/>
</dbReference>
<feature type="chain" id="PRO_5041288550" description="Glucose-methanol-choline oxidoreductase N-terminal domain-containing protein" evidence="5">
    <location>
        <begin position="17"/>
        <end position="613"/>
    </location>
</feature>
<feature type="active site" description="Proton acceptor" evidence="2">
    <location>
        <position position="592"/>
    </location>
</feature>
<organism evidence="7 8">
    <name type="scientific">Zophobas morio</name>
    <dbReference type="NCBI Taxonomy" id="2755281"/>
    <lineage>
        <taxon>Eukaryota</taxon>
        <taxon>Metazoa</taxon>
        <taxon>Ecdysozoa</taxon>
        <taxon>Arthropoda</taxon>
        <taxon>Hexapoda</taxon>
        <taxon>Insecta</taxon>
        <taxon>Pterygota</taxon>
        <taxon>Neoptera</taxon>
        <taxon>Endopterygota</taxon>
        <taxon>Coleoptera</taxon>
        <taxon>Polyphaga</taxon>
        <taxon>Cucujiformia</taxon>
        <taxon>Tenebrionidae</taxon>
        <taxon>Zophobas</taxon>
    </lineage>
</organism>
<keyword evidence="5" id="KW-0732">Signal</keyword>
<dbReference type="PROSITE" id="PS00623">
    <property type="entry name" value="GMC_OXRED_1"/>
    <property type="match status" value="1"/>
</dbReference>
<dbReference type="InterPro" id="IPR012132">
    <property type="entry name" value="GMC_OxRdtase"/>
</dbReference>
<accession>A0AA38M5P8</accession>
<dbReference type="GO" id="GO:0050660">
    <property type="term" value="F:flavin adenine dinucleotide binding"/>
    <property type="evidence" value="ECO:0007669"/>
    <property type="project" value="InterPro"/>
</dbReference>
<dbReference type="GO" id="GO:0016614">
    <property type="term" value="F:oxidoreductase activity, acting on CH-OH group of donors"/>
    <property type="evidence" value="ECO:0007669"/>
    <property type="project" value="InterPro"/>
</dbReference>
<gene>
    <name evidence="7" type="ORF">Zmor_022193</name>
</gene>
<dbReference type="Proteomes" id="UP001168821">
    <property type="component" value="Unassembled WGS sequence"/>
</dbReference>
<keyword evidence="8" id="KW-1185">Reference proteome</keyword>
<keyword evidence="3 4" id="KW-0274">FAD</keyword>
<comment type="similarity">
    <text evidence="1 4">Belongs to the GMC oxidoreductase family.</text>
</comment>
<dbReference type="Pfam" id="PF00732">
    <property type="entry name" value="GMC_oxred_N"/>
    <property type="match status" value="1"/>
</dbReference>
<feature type="binding site" evidence="3">
    <location>
        <position position="278"/>
    </location>
    <ligand>
        <name>FAD</name>
        <dbReference type="ChEBI" id="CHEBI:57692"/>
    </ligand>
</feature>
<dbReference type="PANTHER" id="PTHR11552">
    <property type="entry name" value="GLUCOSE-METHANOL-CHOLINE GMC OXIDOREDUCTASE"/>
    <property type="match status" value="1"/>
</dbReference>
<dbReference type="PIRSF" id="PIRSF000137">
    <property type="entry name" value="Alcohol_oxidase"/>
    <property type="match status" value="1"/>
</dbReference>
<comment type="caution">
    <text evidence="7">The sequence shown here is derived from an EMBL/GenBank/DDBJ whole genome shotgun (WGS) entry which is preliminary data.</text>
</comment>